<evidence type="ECO:0000313" key="3">
    <source>
        <dbReference type="EMBL" id="EMD41435.1"/>
    </source>
</evidence>
<evidence type="ECO:0000256" key="2">
    <source>
        <dbReference type="SAM" id="Phobius"/>
    </source>
</evidence>
<name>M2RAK6_CERS8</name>
<dbReference type="HOGENOM" id="CLU_554320_0_0_1"/>
<keyword evidence="2" id="KW-1133">Transmembrane helix</keyword>
<dbReference type="EMBL" id="KB445791">
    <property type="protein sequence ID" value="EMD41435.1"/>
    <property type="molecule type" value="Genomic_DNA"/>
</dbReference>
<feature type="region of interest" description="Disordered" evidence="1">
    <location>
        <begin position="102"/>
        <end position="139"/>
    </location>
</feature>
<feature type="compositionally biased region" description="Low complexity" evidence="1">
    <location>
        <begin position="325"/>
        <end position="339"/>
    </location>
</feature>
<feature type="compositionally biased region" description="Low complexity" evidence="1">
    <location>
        <begin position="213"/>
        <end position="222"/>
    </location>
</feature>
<protein>
    <submittedName>
        <fullName evidence="3">Uncharacterized protein</fullName>
    </submittedName>
</protein>
<reference evidence="3 4" key="1">
    <citation type="journal article" date="2012" name="Proc. Natl. Acad. Sci. U.S.A.">
        <title>Comparative genomics of Ceriporiopsis subvermispora and Phanerochaete chrysosporium provide insight into selective ligninolysis.</title>
        <authorList>
            <person name="Fernandez-Fueyo E."/>
            <person name="Ruiz-Duenas F.J."/>
            <person name="Ferreira P."/>
            <person name="Floudas D."/>
            <person name="Hibbett D.S."/>
            <person name="Canessa P."/>
            <person name="Larrondo L.F."/>
            <person name="James T.Y."/>
            <person name="Seelenfreund D."/>
            <person name="Lobos S."/>
            <person name="Polanco R."/>
            <person name="Tello M."/>
            <person name="Honda Y."/>
            <person name="Watanabe T."/>
            <person name="Watanabe T."/>
            <person name="Ryu J.S."/>
            <person name="Kubicek C.P."/>
            <person name="Schmoll M."/>
            <person name="Gaskell J."/>
            <person name="Hammel K.E."/>
            <person name="St John F.J."/>
            <person name="Vanden Wymelenberg A."/>
            <person name="Sabat G."/>
            <person name="Splinter BonDurant S."/>
            <person name="Syed K."/>
            <person name="Yadav J.S."/>
            <person name="Doddapaneni H."/>
            <person name="Subramanian V."/>
            <person name="Lavin J.L."/>
            <person name="Oguiza J.A."/>
            <person name="Perez G."/>
            <person name="Pisabarro A.G."/>
            <person name="Ramirez L."/>
            <person name="Santoyo F."/>
            <person name="Master E."/>
            <person name="Coutinho P.M."/>
            <person name="Henrissat B."/>
            <person name="Lombard V."/>
            <person name="Magnuson J.K."/>
            <person name="Kuees U."/>
            <person name="Hori C."/>
            <person name="Igarashi K."/>
            <person name="Samejima M."/>
            <person name="Held B.W."/>
            <person name="Barry K.W."/>
            <person name="LaButti K.M."/>
            <person name="Lapidus A."/>
            <person name="Lindquist E.A."/>
            <person name="Lucas S.M."/>
            <person name="Riley R."/>
            <person name="Salamov A.A."/>
            <person name="Hoffmeister D."/>
            <person name="Schwenk D."/>
            <person name="Hadar Y."/>
            <person name="Yarden O."/>
            <person name="de Vries R.P."/>
            <person name="Wiebenga A."/>
            <person name="Stenlid J."/>
            <person name="Eastwood D."/>
            <person name="Grigoriev I.V."/>
            <person name="Berka R.M."/>
            <person name="Blanchette R.A."/>
            <person name="Kersten P."/>
            <person name="Martinez A.T."/>
            <person name="Vicuna R."/>
            <person name="Cullen D."/>
        </authorList>
    </citation>
    <scope>NUCLEOTIDE SEQUENCE [LARGE SCALE GENOMIC DNA]</scope>
    <source>
        <strain evidence="3 4">B</strain>
    </source>
</reference>
<evidence type="ECO:0000256" key="1">
    <source>
        <dbReference type="SAM" id="MobiDB-lite"/>
    </source>
</evidence>
<keyword evidence="2" id="KW-0472">Membrane</keyword>
<feature type="compositionally biased region" description="Basic and acidic residues" evidence="1">
    <location>
        <begin position="285"/>
        <end position="313"/>
    </location>
</feature>
<dbReference type="Gene3D" id="2.60.120.260">
    <property type="entry name" value="Galactose-binding domain-like"/>
    <property type="match status" value="1"/>
</dbReference>
<gene>
    <name evidence="3" type="ORF">CERSUDRAFT_90000</name>
</gene>
<feature type="region of interest" description="Disordered" evidence="1">
    <location>
        <begin position="178"/>
        <end position="226"/>
    </location>
</feature>
<organism evidence="3 4">
    <name type="scientific">Ceriporiopsis subvermispora (strain B)</name>
    <name type="common">White-rot fungus</name>
    <name type="synonym">Gelatoporia subvermispora</name>
    <dbReference type="NCBI Taxonomy" id="914234"/>
    <lineage>
        <taxon>Eukaryota</taxon>
        <taxon>Fungi</taxon>
        <taxon>Dikarya</taxon>
        <taxon>Basidiomycota</taxon>
        <taxon>Agaricomycotina</taxon>
        <taxon>Agaricomycetes</taxon>
        <taxon>Polyporales</taxon>
        <taxon>Gelatoporiaceae</taxon>
        <taxon>Gelatoporia</taxon>
    </lineage>
</organism>
<keyword evidence="2" id="KW-0812">Transmembrane</keyword>
<keyword evidence="4" id="KW-1185">Reference proteome</keyword>
<feature type="region of interest" description="Disordered" evidence="1">
    <location>
        <begin position="259"/>
        <end position="350"/>
    </location>
</feature>
<dbReference type="Proteomes" id="UP000016930">
    <property type="component" value="Unassembled WGS sequence"/>
</dbReference>
<dbReference type="AlphaFoldDB" id="M2RAK6"/>
<feature type="compositionally biased region" description="Low complexity" evidence="1">
    <location>
        <begin position="178"/>
        <end position="206"/>
    </location>
</feature>
<evidence type="ECO:0000313" key="4">
    <source>
        <dbReference type="Proteomes" id="UP000016930"/>
    </source>
</evidence>
<accession>M2RAK6</accession>
<feature type="transmembrane region" description="Helical" evidence="2">
    <location>
        <begin position="230"/>
        <end position="252"/>
    </location>
</feature>
<proteinExistence type="predicted"/>
<sequence>MNATVAFEGTAVYVFCIVNDVVTQPSSMSFFIDDDLVDSQGEWPSEASVFSYNVLMFSSETIGPGPHTLTVSNSPVNNSNSLVWLDYVVHTVNVDLIQIPVNSSSSSSASTSSSSSASSTTTTPNPISSSVATPLSNSSIPSSALSVTSLSSSQGRSSSKTLPSLTISLSSQTPTLSAPAAASSSSMSQNSTLPASSSTIPTSIASGLPNPESSSTSRSARFSGKRDRTITIAAVVTPISVAVLAIPFVIWYRRRRTARRGTSLHTRSSTSASAMGSGSILPRSAVDRRSSDSSSRRTIPDDSYTRPYRRSERQSGQSGMTRIRTTSTGYTGHTTLPPYAEEEPLPPLPRYPLTPLEIPPSFRTGTSSVRDSYASGEPPSASATEALDAIHTMLGNAESRSASAFGFIRFDTPVDPNANIDSGRSSPSSPARADSIHTVGATMHRVTSGYSQAFELPEATLQIMSLQLLLASRAQNVDPQPAGQPGAPPNPD</sequence>
<feature type="compositionally biased region" description="Polar residues" evidence="1">
    <location>
        <begin position="314"/>
        <end position="324"/>
    </location>
</feature>
<dbReference type="STRING" id="914234.M2RAK6"/>
<feature type="compositionally biased region" description="Low complexity" evidence="1">
    <location>
        <begin position="268"/>
        <end position="279"/>
    </location>
</feature>